<name>A0AC60QT74_IXOPE</name>
<evidence type="ECO:0000313" key="2">
    <source>
        <dbReference type="Proteomes" id="UP000805193"/>
    </source>
</evidence>
<organism evidence="1 2">
    <name type="scientific">Ixodes persulcatus</name>
    <name type="common">Taiga tick</name>
    <dbReference type="NCBI Taxonomy" id="34615"/>
    <lineage>
        <taxon>Eukaryota</taxon>
        <taxon>Metazoa</taxon>
        <taxon>Ecdysozoa</taxon>
        <taxon>Arthropoda</taxon>
        <taxon>Chelicerata</taxon>
        <taxon>Arachnida</taxon>
        <taxon>Acari</taxon>
        <taxon>Parasitiformes</taxon>
        <taxon>Ixodida</taxon>
        <taxon>Ixodoidea</taxon>
        <taxon>Ixodidae</taxon>
        <taxon>Ixodinae</taxon>
        <taxon>Ixodes</taxon>
    </lineage>
</organism>
<accession>A0AC60QT74</accession>
<sequence>MVLNKEMIGMLLQLVINYLQGMTIAVWSMTTWTVNNIWYFVSPPHRLSELLRQIERSIMGTLPSTAPQPNQEPARLHYDDLYGFQTRGPKDE</sequence>
<protein>
    <submittedName>
        <fullName evidence="1">Uncharacterized protein</fullName>
    </submittedName>
</protein>
<keyword evidence="2" id="KW-1185">Reference proteome</keyword>
<reference evidence="1 2" key="1">
    <citation type="journal article" date="2020" name="Cell">
        <title>Large-Scale Comparative Analyses of Tick Genomes Elucidate Their Genetic Diversity and Vector Capacities.</title>
        <authorList>
            <consortium name="Tick Genome and Microbiome Consortium (TIGMIC)"/>
            <person name="Jia N."/>
            <person name="Wang J."/>
            <person name="Shi W."/>
            <person name="Du L."/>
            <person name="Sun Y."/>
            <person name="Zhan W."/>
            <person name="Jiang J.F."/>
            <person name="Wang Q."/>
            <person name="Zhang B."/>
            <person name="Ji P."/>
            <person name="Bell-Sakyi L."/>
            <person name="Cui X.M."/>
            <person name="Yuan T.T."/>
            <person name="Jiang B.G."/>
            <person name="Yang W.F."/>
            <person name="Lam T.T."/>
            <person name="Chang Q.C."/>
            <person name="Ding S.J."/>
            <person name="Wang X.J."/>
            <person name="Zhu J.G."/>
            <person name="Ruan X.D."/>
            <person name="Zhao L."/>
            <person name="Wei J.T."/>
            <person name="Ye R.Z."/>
            <person name="Que T.C."/>
            <person name="Du C.H."/>
            <person name="Zhou Y.H."/>
            <person name="Cheng J.X."/>
            <person name="Dai P.F."/>
            <person name="Guo W.B."/>
            <person name="Han X.H."/>
            <person name="Huang E.J."/>
            <person name="Li L.F."/>
            <person name="Wei W."/>
            <person name="Gao Y.C."/>
            <person name="Liu J.Z."/>
            <person name="Shao H.Z."/>
            <person name="Wang X."/>
            <person name="Wang C.C."/>
            <person name="Yang T.C."/>
            <person name="Huo Q.B."/>
            <person name="Li W."/>
            <person name="Chen H.Y."/>
            <person name="Chen S.E."/>
            <person name="Zhou L.G."/>
            <person name="Ni X.B."/>
            <person name="Tian J.H."/>
            <person name="Sheng Y."/>
            <person name="Liu T."/>
            <person name="Pan Y.S."/>
            <person name="Xia L.Y."/>
            <person name="Li J."/>
            <person name="Zhao F."/>
            <person name="Cao W.C."/>
        </authorList>
    </citation>
    <scope>NUCLEOTIDE SEQUENCE [LARGE SCALE GENOMIC DNA]</scope>
    <source>
        <strain evidence="1">Iper-2018</strain>
    </source>
</reference>
<evidence type="ECO:0000313" key="1">
    <source>
        <dbReference type="EMBL" id="KAG0442863.1"/>
    </source>
</evidence>
<dbReference type="EMBL" id="JABSTQ010004175">
    <property type="protein sequence ID" value="KAG0442863.1"/>
    <property type="molecule type" value="Genomic_DNA"/>
</dbReference>
<gene>
    <name evidence="1" type="ORF">HPB47_015541</name>
</gene>
<proteinExistence type="predicted"/>
<comment type="caution">
    <text evidence="1">The sequence shown here is derived from an EMBL/GenBank/DDBJ whole genome shotgun (WGS) entry which is preliminary data.</text>
</comment>
<dbReference type="Proteomes" id="UP000805193">
    <property type="component" value="Unassembled WGS sequence"/>
</dbReference>